<dbReference type="EMBL" id="JBHSAJ010000048">
    <property type="protein sequence ID" value="MFC3936267.1"/>
    <property type="molecule type" value="Genomic_DNA"/>
</dbReference>
<dbReference type="Gene3D" id="3.40.50.10810">
    <property type="entry name" value="Tandem AAA-ATPase domain"/>
    <property type="match status" value="1"/>
</dbReference>
<reference evidence="3" key="1">
    <citation type="journal article" date="2019" name="Int. J. Syst. Evol. Microbiol.">
        <title>The Global Catalogue of Microorganisms (GCM) 10K type strain sequencing project: providing services to taxonomists for standard genome sequencing and annotation.</title>
        <authorList>
            <consortium name="The Broad Institute Genomics Platform"/>
            <consortium name="The Broad Institute Genome Sequencing Center for Infectious Disease"/>
            <person name="Wu L."/>
            <person name="Ma J."/>
        </authorList>
    </citation>
    <scope>NUCLEOTIDE SEQUENCE [LARGE SCALE GENOMIC DNA]</scope>
    <source>
        <strain evidence="3">CCUG 2113</strain>
    </source>
</reference>
<accession>A0ABV8DD55</accession>
<evidence type="ECO:0000313" key="2">
    <source>
        <dbReference type="EMBL" id="MFC3936267.1"/>
    </source>
</evidence>
<organism evidence="2 3">
    <name type="scientific">Acidovorax facilis</name>
    <dbReference type="NCBI Taxonomy" id="12917"/>
    <lineage>
        <taxon>Bacteria</taxon>
        <taxon>Pseudomonadati</taxon>
        <taxon>Pseudomonadota</taxon>
        <taxon>Betaproteobacteria</taxon>
        <taxon>Burkholderiales</taxon>
        <taxon>Comamonadaceae</taxon>
        <taxon>Acidovorax</taxon>
    </lineage>
</organism>
<protein>
    <submittedName>
        <fullName evidence="2">Uncharacterized protein</fullName>
    </submittedName>
</protein>
<keyword evidence="1" id="KW-0175">Coiled coil</keyword>
<sequence length="253" mass="28608">MPDYRITPYQTQYLAWVLSRQIGRDSLDLLASTLVDARVDLNPHQVEAALFAFRSPLSQGAILAEEVGLGNTVEASLVGVQEDCPLVAGVTDTGQPLHEEDVHKLLRLPAQVLEASLFMEPPAALAEDVERLERAQILAVNTRNLGYFDAEVQKLDAWADDLKVGLENEVKELDREIKDVRRTATVAATLEEKLHWQKRQRELEDKRNQLRRRIFDRQDEIDAQRSSLIAAVEERLSVHASVRKIFAIQWALA</sequence>
<gene>
    <name evidence="2" type="ORF">ACFOW3_16760</name>
</gene>
<evidence type="ECO:0000313" key="3">
    <source>
        <dbReference type="Proteomes" id="UP001595693"/>
    </source>
</evidence>
<keyword evidence="3" id="KW-1185">Reference proteome</keyword>
<name>A0ABV8DD55_9BURK</name>
<dbReference type="RefSeq" id="WP_156358679.1">
    <property type="nucleotide sequence ID" value="NZ_JAMXAX010000015.1"/>
</dbReference>
<proteinExistence type="predicted"/>
<evidence type="ECO:0000256" key="1">
    <source>
        <dbReference type="SAM" id="Coils"/>
    </source>
</evidence>
<dbReference type="InterPro" id="IPR038718">
    <property type="entry name" value="SNF2-like_sf"/>
</dbReference>
<feature type="coiled-coil region" evidence="1">
    <location>
        <begin position="163"/>
        <end position="220"/>
    </location>
</feature>
<dbReference type="Proteomes" id="UP001595693">
    <property type="component" value="Unassembled WGS sequence"/>
</dbReference>
<comment type="caution">
    <text evidence="2">The sequence shown here is derived from an EMBL/GenBank/DDBJ whole genome shotgun (WGS) entry which is preliminary data.</text>
</comment>